<dbReference type="EMBL" id="CP137641">
    <property type="protein sequence ID" value="WOX54942.1"/>
    <property type="molecule type" value="Genomic_DNA"/>
</dbReference>
<dbReference type="Proteomes" id="UP001626603">
    <property type="component" value="Chromosome"/>
</dbReference>
<dbReference type="AlphaFoldDB" id="A0ABD8A5W0"/>
<evidence type="ECO:0000313" key="2">
    <source>
        <dbReference type="Proteomes" id="UP001626603"/>
    </source>
</evidence>
<evidence type="ECO:0000313" key="1">
    <source>
        <dbReference type="EMBL" id="WOX54942.1"/>
    </source>
</evidence>
<sequence length="365" mass="40942">MSCSSSPVVTLVEPEDPDIGDPYVYGAERTFTASVDQIATLEFYLDDTLMQTFPNVTEASQPFQIPFLGVHMVRVVARNENGSGENYWTWSIFVTPPEITLIDPAEQEVTDKAEASRLFKVRSNQYAIIRFYLDGDLKQESPVPTQNASYRHESAPLGVHVVSVVATNTNGSGQNHWDWTVYQECFEPAGPYLTVQFSHFRCGLPDCGGGEGPWLSADCLQNAIARYARAGHSTPYIDKLSRHYWRVRDGCPEHCYVEQIFDLDIYIASVTNGSLVPPFGHTICAEHLGGSVKEFSNWKFFQFANLDIQPGDQTHMPRGTETEDTKVQIYKVIGIIDCVTYDRKDPEVTFLIDKNGTVTPEEAEE</sequence>
<evidence type="ECO:0008006" key="3">
    <source>
        <dbReference type="Google" id="ProtNLM"/>
    </source>
</evidence>
<gene>
    <name evidence="1" type="ORF">R6Y95_05565</name>
</gene>
<accession>A0ABD8A5W0</accession>
<protein>
    <recommendedName>
        <fullName evidence="3">PKD domain-containing protein</fullName>
    </recommendedName>
</protein>
<organism evidence="1 2">
    <name type="scientific">Methanoculleus palmolei</name>
    <dbReference type="NCBI Taxonomy" id="72612"/>
    <lineage>
        <taxon>Archaea</taxon>
        <taxon>Methanobacteriati</taxon>
        <taxon>Methanobacteriota</taxon>
        <taxon>Stenosarchaea group</taxon>
        <taxon>Methanomicrobia</taxon>
        <taxon>Methanomicrobiales</taxon>
        <taxon>Methanomicrobiaceae</taxon>
        <taxon>Methanoculleus</taxon>
    </lineage>
</organism>
<name>A0ABD8A5W0_9EURY</name>
<keyword evidence="2" id="KW-1185">Reference proteome</keyword>
<proteinExistence type="predicted"/>
<reference evidence="1 2" key="1">
    <citation type="submission" date="2023-10" db="EMBL/GenBank/DDBJ databases">
        <title>The complete genome sequence of Methanoculleus palmolei DSM 4273.</title>
        <authorList>
            <person name="Lai S.-J."/>
            <person name="You Y.-T."/>
            <person name="Chen S.-C."/>
        </authorList>
    </citation>
    <scope>NUCLEOTIDE SEQUENCE [LARGE SCALE GENOMIC DNA]</scope>
    <source>
        <strain evidence="1 2">DSM 4273</strain>
    </source>
</reference>